<name>A0A392MS13_9FABA</name>
<proteinExistence type="predicted"/>
<dbReference type="Proteomes" id="UP000265520">
    <property type="component" value="Unassembled WGS sequence"/>
</dbReference>
<evidence type="ECO:0000313" key="2">
    <source>
        <dbReference type="Proteomes" id="UP000265520"/>
    </source>
</evidence>
<accession>A0A392MS13</accession>
<dbReference type="EMBL" id="LXQA010018133">
    <property type="protein sequence ID" value="MCH90356.1"/>
    <property type="molecule type" value="Genomic_DNA"/>
</dbReference>
<evidence type="ECO:0008006" key="3">
    <source>
        <dbReference type="Google" id="ProtNLM"/>
    </source>
</evidence>
<sequence length="46" mass="5259">MIRNLVKEEKVDFLAIQETKLEVVNDALCYGIWGGEDCSWVFLPSV</sequence>
<keyword evidence="2" id="KW-1185">Reference proteome</keyword>
<evidence type="ECO:0000313" key="1">
    <source>
        <dbReference type="EMBL" id="MCH90356.1"/>
    </source>
</evidence>
<dbReference type="AlphaFoldDB" id="A0A392MS13"/>
<reference evidence="1 2" key="1">
    <citation type="journal article" date="2018" name="Front. Plant Sci.">
        <title>Red Clover (Trifolium pratense) and Zigzag Clover (T. medium) - A Picture of Genomic Similarities and Differences.</title>
        <authorList>
            <person name="Dluhosova J."/>
            <person name="Istvanek J."/>
            <person name="Nedelnik J."/>
            <person name="Repkova J."/>
        </authorList>
    </citation>
    <scope>NUCLEOTIDE SEQUENCE [LARGE SCALE GENOMIC DNA]</scope>
    <source>
        <strain evidence="2">cv. 10/8</strain>
        <tissue evidence="1">Leaf</tissue>
    </source>
</reference>
<organism evidence="1 2">
    <name type="scientific">Trifolium medium</name>
    <dbReference type="NCBI Taxonomy" id="97028"/>
    <lineage>
        <taxon>Eukaryota</taxon>
        <taxon>Viridiplantae</taxon>
        <taxon>Streptophyta</taxon>
        <taxon>Embryophyta</taxon>
        <taxon>Tracheophyta</taxon>
        <taxon>Spermatophyta</taxon>
        <taxon>Magnoliopsida</taxon>
        <taxon>eudicotyledons</taxon>
        <taxon>Gunneridae</taxon>
        <taxon>Pentapetalae</taxon>
        <taxon>rosids</taxon>
        <taxon>fabids</taxon>
        <taxon>Fabales</taxon>
        <taxon>Fabaceae</taxon>
        <taxon>Papilionoideae</taxon>
        <taxon>50 kb inversion clade</taxon>
        <taxon>NPAAA clade</taxon>
        <taxon>Hologalegina</taxon>
        <taxon>IRL clade</taxon>
        <taxon>Trifolieae</taxon>
        <taxon>Trifolium</taxon>
    </lineage>
</organism>
<comment type="caution">
    <text evidence="1">The sequence shown here is derived from an EMBL/GenBank/DDBJ whole genome shotgun (WGS) entry which is preliminary data.</text>
</comment>
<protein>
    <recommendedName>
        <fullName evidence="3">Endonuclease/exonuclease/phosphatase family protein</fullName>
    </recommendedName>
</protein>
<feature type="non-terminal residue" evidence="1">
    <location>
        <position position="46"/>
    </location>
</feature>
<gene>
    <name evidence="1" type="ORF">A2U01_0011270</name>
</gene>